<sequence>MITGTILKPTTSPKYCTRYLNLAAIRRRKTKRQSTNSNKSPQSTTDSLALKKTQHVNNIKSSRIPQTPITLKVGTDLFHQIDSSPDLSLRATFKKLFNEQGYEFPLSIQRQQNNRIVEEYLDNYDLDSAIRCYDPVKPAPVLSHQYKLFLVENFLRQDRLDEMWFFVNLFDNTFYLQYQ</sequence>
<dbReference type="Proteomes" id="UP001165063">
    <property type="component" value="Unassembled WGS sequence"/>
</dbReference>
<proteinExistence type="predicted"/>
<name>A0A9W7DJB1_AMBMO</name>
<dbReference type="EMBL" id="BSXU01004516">
    <property type="protein sequence ID" value="GMG44921.1"/>
    <property type="molecule type" value="Genomic_DNA"/>
</dbReference>
<gene>
    <name evidence="2" type="ORF">Amon01_000679100</name>
</gene>
<evidence type="ECO:0000313" key="2">
    <source>
        <dbReference type="EMBL" id="GMG44921.1"/>
    </source>
</evidence>
<evidence type="ECO:0000256" key="1">
    <source>
        <dbReference type="SAM" id="MobiDB-lite"/>
    </source>
</evidence>
<feature type="compositionally biased region" description="Polar residues" evidence="1">
    <location>
        <begin position="33"/>
        <end position="47"/>
    </location>
</feature>
<keyword evidence="3" id="KW-1185">Reference proteome</keyword>
<organism evidence="2 3">
    <name type="scientific">Ambrosiozyma monospora</name>
    <name type="common">Yeast</name>
    <name type="synonym">Endomycopsis monosporus</name>
    <dbReference type="NCBI Taxonomy" id="43982"/>
    <lineage>
        <taxon>Eukaryota</taxon>
        <taxon>Fungi</taxon>
        <taxon>Dikarya</taxon>
        <taxon>Ascomycota</taxon>
        <taxon>Saccharomycotina</taxon>
        <taxon>Pichiomycetes</taxon>
        <taxon>Pichiales</taxon>
        <taxon>Pichiaceae</taxon>
        <taxon>Ambrosiozyma</taxon>
    </lineage>
</organism>
<accession>A0A9W7DJB1</accession>
<reference evidence="2" key="1">
    <citation type="submission" date="2023-04" db="EMBL/GenBank/DDBJ databases">
        <title>Ambrosiozyma monospora NBRC 1965.</title>
        <authorList>
            <person name="Ichikawa N."/>
            <person name="Sato H."/>
            <person name="Tonouchi N."/>
        </authorList>
    </citation>
    <scope>NUCLEOTIDE SEQUENCE</scope>
    <source>
        <strain evidence="2">NBRC 1965</strain>
    </source>
</reference>
<evidence type="ECO:0000313" key="3">
    <source>
        <dbReference type="Proteomes" id="UP001165063"/>
    </source>
</evidence>
<feature type="region of interest" description="Disordered" evidence="1">
    <location>
        <begin position="27"/>
        <end position="50"/>
    </location>
</feature>
<protein>
    <submittedName>
        <fullName evidence="2">Unnamed protein product</fullName>
    </submittedName>
</protein>
<comment type="caution">
    <text evidence="2">The sequence shown here is derived from an EMBL/GenBank/DDBJ whole genome shotgun (WGS) entry which is preliminary data.</text>
</comment>
<dbReference type="AlphaFoldDB" id="A0A9W7DJB1"/>